<dbReference type="Gene3D" id="3.30.1370.60">
    <property type="entry name" value="Hypothetical oxidoreductase yiak, domain 2"/>
    <property type="match status" value="1"/>
</dbReference>
<evidence type="ECO:0000256" key="2">
    <source>
        <dbReference type="ARBA" id="ARBA00023002"/>
    </source>
</evidence>
<dbReference type="GO" id="GO:0016491">
    <property type="term" value="F:oxidoreductase activity"/>
    <property type="evidence" value="ECO:0007669"/>
    <property type="project" value="UniProtKB-KW"/>
</dbReference>
<dbReference type="EMBL" id="FORY01000024">
    <property type="protein sequence ID" value="SFK06075.1"/>
    <property type="molecule type" value="Genomic_DNA"/>
</dbReference>
<comment type="similarity">
    <text evidence="1">Belongs to the LDH2/MDH2 oxidoreductase family.</text>
</comment>
<dbReference type="AlphaFoldDB" id="A0A1I3WF04"/>
<gene>
    <name evidence="3" type="ORF">SAMN04488138_12420</name>
</gene>
<dbReference type="InterPro" id="IPR036111">
    <property type="entry name" value="Mal/L-sulfo/L-lacto_DH-like_sf"/>
</dbReference>
<evidence type="ECO:0000313" key="4">
    <source>
        <dbReference type="Proteomes" id="UP000183299"/>
    </source>
</evidence>
<evidence type="ECO:0000256" key="1">
    <source>
        <dbReference type="ARBA" id="ARBA00006056"/>
    </source>
</evidence>
<dbReference type="SUPFAM" id="SSF89733">
    <property type="entry name" value="L-sulfolactate dehydrogenase-like"/>
    <property type="match status" value="1"/>
</dbReference>
<sequence>MTTINTVLFTPYVKDYGPFYIAEPANTNISTPKDTTMATTEILSLTEIEDLAYRALVNAGTSEANARPLAVATAITEADGISSHGLAYIPIYAEHVKCGKVDGQAQPELRQPKPAVITVDAGTGFAHSAIEVGFEALVPLAREMGVAVLAINNSYNCGVLGVHTRRLAEAGLLGIGFTNAPASIAPSGGKTPVVGTNPFSIAAPDPDGNAAVLIDQSASTIAKSEVMKHAREGKSVPEGWVLDADGQPTTDPHAGLKGSMVPSGGYKGVGIALMVELMAAAMTGATLGTSASPFSGTAGGPPRTGQFFIAIDPVSTSGDEFQGRLRDLISSIRTQDGARLPGDGRQSNREKASKDGVAIDTLLLKKVRALL</sequence>
<keyword evidence="4" id="KW-1185">Reference proteome</keyword>
<dbReference type="PANTHER" id="PTHR11091:SF0">
    <property type="entry name" value="MALATE DEHYDROGENASE"/>
    <property type="match status" value="1"/>
</dbReference>
<evidence type="ECO:0000313" key="3">
    <source>
        <dbReference type="EMBL" id="SFK06075.1"/>
    </source>
</evidence>
<dbReference type="InterPro" id="IPR043143">
    <property type="entry name" value="Mal/L-sulf/L-lact_DH-like_NADP"/>
</dbReference>
<dbReference type="InterPro" id="IPR043144">
    <property type="entry name" value="Mal/L-sulf/L-lact_DH-like_ah"/>
</dbReference>
<dbReference type="Proteomes" id="UP000183299">
    <property type="component" value="Unassembled WGS sequence"/>
</dbReference>
<name>A0A1I3WF04_9RHOB</name>
<dbReference type="PANTHER" id="PTHR11091">
    <property type="entry name" value="OXIDOREDUCTASE-RELATED"/>
    <property type="match status" value="1"/>
</dbReference>
<dbReference type="Pfam" id="PF02615">
    <property type="entry name" value="Ldh_2"/>
    <property type="match status" value="1"/>
</dbReference>
<accession>A0A1I3WF04</accession>
<proteinExistence type="inferred from homology"/>
<dbReference type="STRING" id="576117.SAMN04488138_12420"/>
<reference evidence="3 4" key="1">
    <citation type="submission" date="2016-10" db="EMBL/GenBank/DDBJ databases">
        <authorList>
            <person name="de Groot N.N."/>
        </authorList>
    </citation>
    <scope>NUCLEOTIDE SEQUENCE [LARGE SCALE GENOMIC DNA]</scope>
    <source>
        <strain evidence="3 4">CGMCC 1.8891</strain>
    </source>
</reference>
<keyword evidence="2" id="KW-0560">Oxidoreductase</keyword>
<organism evidence="3 4">
    <name type="scientific">Celeribacter halophilus</name>
    <dbReference type="NCBI Taxonomy" id="576117"/>
    <lineage>
        <taxon>Bacteria</taxon>
        <taxon>Pseudomonadati</taxon>
        <taxon>Pseudomonadota</taxon>
        <taxon>Alphaproteobacteria</taxon>
        <taxon>Rhodobacterales</taxon>
        <taxon>Roseobacteraceae</taxon>
        <taxon>Celeribacter</taxon>
    </lineage>
</organism>
<protein>
    <submittedName>
        <fullName evidence="3">(2R)-3-sulfolactate dehydrogenase (NADP+)</fullName>
    </submittedName>
</protein>
<dbReference type="Gene3D" id="1.10.1530.10">
    <property type="match status" value="1"/>
</dbReference>
<dbReference type="InterPro" id="IPR003767">
    <property type="entry name" value="Malate/L-lactate_DH-like"/>
</dbReference>